<dbReference type="SMART" id="SM00184">
    <property type="entry name" value="RING"/>
    <property type="match status" value="1"/>
</dbReference>
<dbReference type="GeneID" id="115827050"/>
<evidence type="ECO:0000256" key="5">
    <source>
        <dbReference type="SAM" id="Phobius"/>
    </source>
</evidence>
<organism evidence="7 8">
    <name type="scientific">Chanos chanos</name>
    <name type="common">Milkfish</name>
    <name type="synonym">Mugil chanos</name>
    <dbReference type="NCBI Taxonomy" id="29144"/>
    <lineage>
        <taxon>Eukaryota</taxon>
        <taxon>Metazoa</taxon>
        <taxon>Chordata</taxon>
        <taxon>Craniata</taxon>
        <taxon>Vertebrata</taxon>
        <taxon>Euteleostomi</taxon>
        <taxon>Actinopterygii</taxon>
        <taxon>Neopterygii</taxon>
        <taxon>Teleostei</taxon>
        <taxon>Ostariophysi</taxon>
        <taxon>Gonorynchiformes</taxon>
        <taxon>Chanidae</taxon>
        <taxon>Chanos</taxon>
    </lineage>
</organism>
<evidence type="ECO:0000259" key="6">
    <source>
        <dbReference type="PROSITE" id="PS50089"/>
    </source>
</evidence>
<dbReference type="RefSeq" id="XP_030646864.1">
    <property type="nucleotide sequence ID" value="XM_030791004.1"/>
</dbReference>
<dbReference type="PROSITE" id="PS00518">
    <property type="entry name" value="ZF_RING_1"/>
    <property type="match status" value="1"/>
</dbReference>
<keyword evidence="7" id="KW-1185">Reference proteome</keyword>
<keyword evidence="5" id="KW-0472">Membrane</keyword>
<reference evidence="8" key="1">
    <citation type="submission" date="2025-08" db="UniProtKB">
        <authorList>
            <consortium name="RefSeq"/>
        </authorList>
    </citation>
    <scope>IDENTIFICATION</scope>
</reference>
<dbReference type="InterPro" id="IPR042973">
    <property type="entry name" value="RNF222"/>
</dbReference>
<evidence type="ECO:0000256" key="4">
    <source>
        <dbReference type="PROSITE-ProRule" id="PRU00175"/>
    </source>
</evidence>
<dbReference type="SUPFAM" id="SSF57850">
    <property type="entry name" value="RING/U-box"/>
    <property type="match status" value="1"/>
</dbReference>
<dbReference type="AlphaFoldDB" id="A0A6J2WQ11"/>
<evidence type="ECO:0000256" key="3">
    <source>
        <dbReference type="ARBA" id="ARBA00022833"/>
    </source>
</evidence>
<evidence type="ECO:0000256" key="1">
    <source>
        <dbReference type="ARBA" id="ARBA00022723"/>
    </source>
</evidence>
<dbReference type="InterPro" id="IPR017907">
    <property type="entry name" value="Znf_RING_CS"/>
</dbReference>
<keyword evidence="5" id="KW-0812">Transmembrane</keyword>
<dbReference type="OrthoDB" id="6270329at2759"/>
<dbReference type="Pfam" id="PF13445">
    <property type="entry name" value="zf-RING_UBOX"/>
    <property type="match status" value="1"/>
</dbReference>
<keyword evidence="1" id="KW-0479">Metal-binding</keyword>
<dbReference type="Proteomes" id="UP000504632">
    <property type="component" value="Chromosome 13"/>
</dbReference>
<dbReference type="PANTHER" id="PTHR47095">
    <property type="entry name" value="RING FINGER PROTEIN 222"/>
    <property type="match status" value="1"/>
</dbReference>
<dbReference type="InterPro" id="IPR013083">
    <property type="entry name" value="Znf_RING/FYVE/PHD"/>
</dbReference>
<dbReference type="PANTHER" id="PTHR47095:SF1">
    <property type="entry name" value="RING FINGER PROTEIN 222"/>
    <property type="match status" value="1"/>
</dbReference>
<evidence type="ECO:0000256" key="2">
    <source>
        <dbReference type="ARBA" id="ARBA00022771"/>
    </source>
</evidence>
<dbReference type="GO" id="GO:0008270">
    <property type="term" value="F:zinc ion binding"/>
    <property type="evidence" value="ECO:0007669"/>
    <property type="project" value="UniProtKB-KW"/>
</dbReference>
<protein>
    <submittedName>
        <fullName evidence="8">RING finger protein 222</fullName>
    </submittedName>
</protein>
<keyword evidence="5" id="KW-1133">Transmembrane helix</keyword>
<dbReference type="Gene3D" id="3.30.40.10">
    <property type="entry name" value="Zinc/RING finger domain, C3HC4 (zinc finger)"/>
    <property type="match status" value="1"/>
</dbReference>
<evidence type="ECO:0000313" key="8">
    <source>
        <dbReference type="RefSeq" id="XP_030646864.1"/>
    </source>
</evidence>
<dbReference type="CDD" id="cd16564">
    <property type="entry name" value="RING-HC_RNF222"/>
    <property type="match status" value="1"/>
</dbReference>
<dbReference type="InterPro" id="IPR027370">
    <property type="entry name" value="Znf-RING_euk"/>
</dbReference>
<feature type="transmembrane region" description="Helical" evidence="5">
    <location>
        <begin position="181"/>
        <end position="203"/>
    </location>
</feature>
<keyword evidence="2 4" id="KW-0863">Zinc-finger</keyword>
<sequence length="205" mass="22285">MEEYVLDTDCPVCYENLTDTARTLSCGHVFCHDCLVKTLVCKNVDDGSTRDSIVCPVCRHLTFIIQQHGVLITTGPEPRGTRILKVPVSAQLASHTHSSSYSRGSSAGLGPNTQSRVGQCLRWASSRLGDQNQSSSDNNCSQVFIISDLGRPMTEDDAVNVVTVLPLGRSHRRRICSTSNCLLILLITFTLLALVAATAPWILLA</sequence>
<proteinExistence type="predicted"/>
<evidence type="ECO:0000313" key="7">
    <source>
        <dbReference type="Proteomes" id="UP000504632"/>
    </source>
</evidence>
<keyword evidence="3" id="KW-0862">Zinc</keyword>
<name>A0A6J2WQ11_CHACN</name>
<dbReference type="InParanoid" id="A0A6J2WQ11"/>
<accession>A0A6J2WQ11</accession>
<dbReference type="PROSITE" id="PS50089">
    <property type="entry name" value="ZF_RING_2"/>
    <property type="match status" value="1"/>
</dbReference>
<gene>
    <name evidence="8" type="primary">LOC115827050</name>
</gene>
<dbReference type="InterPro" id="IPR001841">
    <property type="entry name" value="Znf_RING"/>
</dbReference>
<feature type="domain" description="RING-type" evidence="6">
    <location>
        <begin position="10"/>
        <end position="59"/>
    </location>
</feature>